<dbReference type="Proteomes" id="UP000308199">
    <property type="component" value="Unassembled WGS sequence"/>
</dbReference>
<name>A0A4S4LDR0_9AGAM</name>
<evidence type="ECO:0000313" key="2">
    <source>
        <dbReference type="EMBL" id="THH09869.1"/>
    </source>
</evidence>
<dbReference type="AlphaFoldDB" id="A0A4S4LDR0"/>
<dbReference type="PROSITE" id="PS50280">
    <property type="entry name" value="SET"/>
    <property type="match status" value="1"/>
</dbReference>
<dbReference type="Gene3D" id="2.170.270.10">
    <property type="entry name" value="SET domain"/>
    <property type="match status" value="1"/>
</dbReference>
<protein>
    <recommendedName>
        <fullName evidence="1">SET domain-containing protein</fullName>
    </recommendedName>
</protein>
<evidence type="ECO:0000313" key="3">
    <source>
        <dbReference type="Proteomes" id="UP000308199"/>
    </source>
</evidence>
<feature type="domain" description="SET" evidence="1">
    <location>
        <begin position="32"/>
        <end position="158"/>
    </location>
</feature>
<gene>
    <name evidence="2" type="ORF">EW145_g1712</name>
</gene>
<proteinExistence type="predicted"/>
<evidence type="ECO:0000259" key="1">
    <source>
        <dbReference type="PROSITE" id="PS50280"/>
    </source>
</evidence>
<dbReference type="OrthoDB" id="5792673at2759"/>
<dbReference type="Pfam" id="PF00856">
    <property type="entry name" value="SET"/>
    <property type="match status" value="1"/>
</dbReference>
<dbReference type="InterPro" id="IPR001214">
    <property type="entry name" value="SET_dom"/>
</dbReference>
<dbReference type="EMBL" id="SGPK01000050">
    <property type="protein sequence ID" value="THH09869.1"/>
    <property type="molecule type" value="Genomic_DNA"/>
</dbReference>
<dbReference type="InterPro" id="IPR046341">
    <property type="entry name" value="SET_dom_sf"/>
</dbReference>
<keyword evidence="3" id="KW-1185">Reference proteome</keyword>
<sequence length="170" mass="19097">MSYSPSIPPEALQFIRGSTSSTAADIVSTLNSPVVIRRIGDLAHPAVGQMGLFASKKILSRTLIIDYLGEAHADERLDSDYDLSLHRAQPEEGVYISVGIDATRMGNEARFINDYRGVRTKPNAIFKERRTLSGELRMSVWSDSETIKKGDEILVSYGKSWWQTRQQKEY</sequence>
<reference evidence="2 3" key="1">
    <citation type="submission" date="2019-02" db="EMBL/GenBank/DDBJ databases">
        <title>Genome sequencing of the rare red list fungi Phellinidium pouzarii.</title>
        <authorList>
            <person name="Buettner E."/>
            <person name="Kellner H."/>
        </authorList>
    </citation>
    <scope>NUCLEOTIDE SEQUENCE [LARGE SCALE GENOMIC DNA]</scope>
    <source>
        <strain evidence="2 3">DSM 108285</strain>
    </source>
</reference>
<organism evidence="2 3">
    <name type="scientific">Phellinidium pouzarii</name>
    <dbReference type="NCBI Taxonomy" id="167371"/>
    <lineage>
        <taxon>Eukaryota</taxon>
        <taxon>Fungi</taxon>
        <taxon>Dikarya</taxon>
        <taxon>Basidiomycota</taxon>
        <taxon>Agaricomycotina</taxon>
        <taxon>Agaricomycetes</taxon>
        <taxon>Hymenochaetales</taxon>
        <taxon>Hymenochaetaceae</taxon>
        <taxon>Phellinidium</taxon>
    </lineage>
</organism>
<dbReference type="SUPFAM" id="SSF82199">
    <property type="entry name" value="SET domain"/>
    <property type="match status" value="1"/>
</dbReference>
<comment type="caution">
    <text evidence="2">The sequence shown here is derived from an EMBL/GenBank/DDBJ whole genome shotgun (WGS) entry which is preliminary data.</text>
</comment>
<accession>A0A4S4LDR0</accession>